<reference evidence="1 2" key="1">
    <citation type="submission" date="2021-07" db="EMBL/GenBank/DDBJ databases">
        <title>Paraburkholderia edwinii protects Aspergillus sp. from phenazines by acting as a toxin sponge.</title>
        <authorList>
            <person name="Dahlstrom K.M."/>
            <person name="Newman D.K."/>
        </authorList>
    </citation>
    <scope>NUCLEOTIDE SEQUENCE [LARGE SCALE GENOMIC DNA]</scope>
    <source>
        <strain evidence="1 2">Pe01</strain>
    </source>
</reference>
<organism evidence="1 2">
    <name type="scientific">Paraburkholderia edwinii</name>
    <dbReference type="NCBI Taxonomy" id="2861782"/>
    <lineage>
        <taxon>Bacteria</taxon>
        <taxon>Pseudomonadati</taxon>
        <taxon>Pseudomonadota</taxon>
        <taxon>Betaproteobacteria</taxon>
        <taxon>Burkholderiales</taxon>
        <taxon>Burkholderiaceae</taxon>
        <taxon>Paraburkholderia</taxon>
    </lineage>
</organism>
<dbReference type="RefSeq" id="WP_219797393.1">
    <property type="nucleotide sequence ID" value="NZ_CP080095.1"/>
</dbReference>
<keyword evidence="2" id="KW-1185">Reference proteome</keyword>
<evidence type="ECO:0000313" key="1">
    <source>
        <dbReference type="EMBL" id="QYD68000.1"/>
    </source>
</evidence>
<gene>
    <name evidence="1" type="ORF">KZJ38_17145</name>
</gene>
<name>A0ABX8UL38_9BURK</name>
<dbReference type="EMBL" id="CP080095">
    <property type="protein sequence ID" value="QYD68000.1"/>
    <property type="molecule type" value="Genomic_DNA"/>
</dbReference>
<evidence type="ECO:0000313" key="2">
    <source>
        <dbReference type="Proteomes" id="UP000826462"/>
    </source>
</evidence>
<accession>A0ABX8UL38</accession>
<proteinExistence type="predicted"/>
<dbReference type="Proteomes" id="UP000826462">
    <property type="component" value="Chromosome 1"/>
</dbReference>
<sequence length="73" mass="7985">MLAISNAPYVGDIDAGFVAHLVAHFEARNRSAHDHDARLRHIAEQIADGRTNEIDAIKKVSVPPYEAAKAPVR</sequence>
<protein>
    <submittedName>
        <fullName evidence="1">Uncharacterized protein</fullName>
    </submittedName>
</protein>